<evidence type="ECO:0000313" key="1">
    <source>
        <dbReference type="EMBL" id="KTB40162.1"/>
    </source>
</evidence>
<proteinExistence type="predicted"/>
<gene>
    <name evidence="1" type="ORF">WG66_7283</name>
</gene>
<reference evidence="1 2" key="1">
    <citation type="submission" date="2015-12" db="EMBL/GenBank/DDBJ databases">
        <title>Draft genome sequence of Moniliophthora roreri, the causal agent of frosty pod rot of cacao.</title>
        <authorList>
            <person name="Aime M.C."/>
            <person name="Diaz-Valderrama J.R."/>
            <person name="Kijpornyongpan T."/>
            <person name="Phillips-Mora W."/>
        </authorList>
    </citation>
    <scope>NUCLEOTIDE SEQUENCE [LARGE SCALE GENOMIC DNA]</scope>
    <source>
        <strain evidence="1 2">MCA 2952</strain>
    </source>
</reference>
<name>A0A0W0FV78_MONRR</name>
<organism evidence="1 2">
    <name type="scientific">Moniliophthora roreri</name>
    <name type="common">Frosty pod rot fungus</name>
    <name type="synonym">Monilia roreri</name>
    <dbReference type="NCBI Taxonomy" id="221103"/>
    <lineage>
        <taxon>Eukaryota</taxon>
        <taxon>Fungi</taxon>
        <taxon>Dikarya</taxon>
        <taxon>Basidiomycota</taxon>
        <taxon>Agaricomycotina</taxon>
        <taxon>Agaricomycetes</taxon>
        <taxon>Agaricomycetidae</taxon>
        <taxon>Agaricales</taxon>
        <taxon>Marasmiineae</taxon>
        <taxon>Marasmiaceae</taxon>
        <taxon>Moniliophthora</taxon>
    </lineage>
</organism>
<evidence type="ECO:0000313" key="2">
    <source>
        <dbReference type="Proteomes" id="UP000054988"/>
    </source>
</evidence>
<dbReference type="Gene3D" id="3.40.50.11350">
    <property type="match status" value="1"/>
</dbReference>
<dbReference type="AlphaFoldDB" id="A0A0W0FV78"/>
<dbReference type="Proteomes" id="UP000054988">
    <property type="component" value="Unassembled WGS sequence"/>
</dbReference>
<sequence length="220" mass="25173">MPSNRVPIIPPFSPEDNAVDIFDLERYRNEVGQAVIEWRDVRKPSTPYEPAPFNRNRAKPPHFYELEFRMDWCLGSCVEGYLRRALNLSAEDGEDRPSFIAVHIRKGNFVCHGQGACGVTSMHLHRLVVRQVQEELRERNGLDVDKVILTSDETDVAFWDEVRGMGWYSVDHSLQGEDTFARYGEWYLPIIEVVIQSMAKGFVGSPGSTFSLINGRRVVE</sequence>
<dbReference type="EMBL" id="LATX01001604">
    <property type="protein sequence ID" value="KTB40162.1"/>
    <property type="molecule type" value="Genomic_DNA"/>
</dbReference>
<comment type="caution">
    <text evidence="1">The sequence shown here is derived from an EMBL/GenBank/DDBJ whole genome shotgun (WGS) entry which is preliminary data.</text>
</comment>
<accession>A0A0W0FV78</accession>
<dbReference type="CDD" id="cd11296">
    <property type="entry name" value="O-FucT_like"/>
    <property type="match status" value="1"/>
</dbReference>
<protein>
    <submittedName>
        <fullName evidence="1">Uncharacterized protein</fullName>
    </submittedName>
</protein>